<gene>
    <name evidence="1" type="ORF">HA338_06240</name>
</gene>
<dbReference type="GeneID" id="43446199"/>
<dbReference type="RefSeq" id="WP_157860348.1">
    <property type="nucleotide sequence ID" value="NZ_DUJU01000074.1"/>
</dbReference>
<sequence length="45" mass="5230">MCDDVEVKTKCRRCGEDIVAFSSEVRPLCSDCARTEQMEMRRCLE</sequence>
<dbReference type="AlphaFoldDB" id="A0A832SHU0"/>
<proteinExistence type="predicted"/>
<accession>A0A832SHU0</accession>
<dbReference type="EMBL" id="DUJU01000074">
    <property type="protein sequence ID" value="HIH93640.1"/>
    <property type="molecule type" value="Genomic_DNA"/>
</dbReference>
<comment type="caution">
    <text evidence="1">The sequence shown here is derived from an EMBL/GenBank/DDBJ whole genome shotgun (WGS) entry which is preliminary data.</text>
</comment>
<evidence type="ECO:0000313" key="1">
    <source>
        <dbReference type="EMBL" id="HIH93640.1"/>
    </source>
</evidence>
<protein>
    <submittedName>
        <fullName evidence="1">Uncharacterized protein</fullName>
    </submittedName>
</protein>
<organism evidence="1 2">
    <name type="scientific">Methanosarcina acetivorans</name>
    <dbReference type="NCBI Taxonomy" id="2214"/>
    <lineage>
        <taxon>Archaea</taxon>
        <taxon>Methanobacteriati</taxon>
        <taxon>Methanobacteriota</taxon>
        <taxon>Stenosarchaea group</taxon>
        <taxon>Methanomicrobia</taxon>
        <taxon>Methanosarcinales</taxon>
        <taxon>Methanosarcinaceae</taxon>
        <taxon>Methanosarcina</taxon>
    </lineage>
</organism>
<name>A0A832SHU0_9EURY</name>
<evidence type="ECO:0000313" key="2">
    <source>
        <dbReference type="Proteomes" id="UP000600774"/>
    </source>
</evidence>
<reference evidence="1" key="1">
    <citation type="journal article" date="2020" name="bioRxiv">
        <title>A rank-normalized archaeal taxonomy based on genome phylogeny resolves widespread incomplete and uneven classifications.</title>
        <authorList>
            <person name="Rinke C."/>
            <person name="Chuvochina M."/>
            <person name="Mussig A.J."/>
            <person name="Chaumeil P.-A."/>
            <person name="Waite D.W."/>
            <person name="Whitman W.B."/>
            <person name="Parks D.H."/>
            <person name="Hugenholtz P."/>
        </authorList>
    </citation>
    <scope>NUCLEOTIDE SEQUENCE</scope>
    <source>
        <strain evidence="1">UBA8876</strain>
    </source>
</reference>
<dbReference type="Proteomes" id="UP000600774">
    <property type="component" value="Unassembled WGS sequence"/>
</dbReference>